<dbReference type="PANTHER" id="PTHR43765">
    <property type="entry name" value="2-DEHYDROPANTOATE 2-REDUCTASE-RELATED"/>
    <property type="match status" value="1"/>
</dbReference>
<dbReference type="Gene3D" id="1.10.1040.10">
    <property type="entry name" value="N-(1-d-carboxylethyl)-l-norvaline Dehydrogenase, domain 2"/>
    <property type="match status" value="1"/>
</dbReference>
<evidence type="ECO:0000313" key="6">
    <source>
        <dbReference type="Proteomes" id="UP000070700"/>
    </source>
</evidence>
<dbReference type="GO" id="GO:0005739">
    <property type="term" value="C:mitochondrion"/>
    <property type="evidence" value="ECO:0007669"/>
    <property type="project" value="TreeGrafter"/>
</dbReference>
<dbReference type="Pfam" id="PF08546">
    <property type="entry name" value="ApbA_C"/>
    <property type="match status" value="1"/>
</dbReference>
<protein>
    <recommendedName>
        <fullName evidence="4">Ketopantoate reductase C-terminal domain-containing protein</fullName>
    </recommendedName>
</protein>
<evidence type="ECO:0000259" key="4">
    <source>
        <dbReference type="Pfam" id="PF08546"/>
    </source>
</evidence>
<accession>A0A132B5D0</accession>
<dbReference type="GO" id="GO:0050661">
    <property type="term" value="F:NADP binding"/>
    <property type="evidence" value="ECO:0007669"/>
    <property type="project" value="TreeGrafter"/>
</dbReference>
<dbReference type="GeneID" id="28823471"/>
<dbReference type="RefSeq" id="XP_018061232.1">
    <property type="nucleotide sequence ID" value="XM_018213745.1"/>
</dbReference>
<dbReference type="SUPFAM" id="SSF48179">
    <property type="entry name" value="6-phosphogluconate dehydrogenase C-terminal domain-like"/>
    <property type="match status" value="1"/>
</dbReference>
<dbReference type="OrthoDB" id="73846at2759"/>
<evidence type="ECO:0000313" key="5">
    <source>
        <dbReference type="EMBL" id="KUJ06877.1"/>
    </source>
</evidence>
<dbReference type="InterPro" id="IPR050838">
    <property type="entry name" value="Ketopantoate_reductase"/>
</dbReference>
<evidence type="ECO:0000256" key="3">
    <source>
        <dbReference type="SAM" id="MobiDB-lite"/>
    </source>
</evidence>
<feature type="compositionally biased region" description="Polar residues" evidence="3">
    <location>
        <begin position="22"/>
        <end position="36"/>
    </location>
</feature>
<dbReference type="AlphaFoldDB" id="A0A132B5D0"/>
<sequence>MRLSAFLQHVRGPKLRPFRQPTHPSGPSQARWQSSPALDEITEDDKNRIYFLGLGNKGTLVAACMGESRRRPPITLLTANEARADARSEAGQKISMFVNGEEVVTGGYDVEVIPKRKRIRQVDSKSDDSKSSIKKKVRPILNLVCAIRSKWAAGAIFEIKHRLLPNSTVLVIADGLGVLEEIFNVNFPDARTRPSFRLGLSNHGVWERSGLATNPYDYKDSVTQVLAGLQVATTGYSLNYDGSGELMIGPLAVDSLSTSRLEEAQRMNNAQYLVNHLLDSPRLSALEVPHRKLLFQRYRKLAKDAVVGPLVTYFECPGEELIHLPDAQFLMANLIKEAWEVVRRDLPGTPIEEVRIWIRVELYVTRHPSKTKIHSMASYAIRGMDTGIEKINGWLIGRARQYGIRLPTHELMMDFVIKKTVERSKLLKEQALAEQQSKSQPVPEVTQIRRVPYGQGDQDEAKPYEERPDRLTIRREKKAQRQREGLGNQPMPETYAKPRITPLGNAQIRHEKTGPGGSENGPSDAPRNKPRKA</sequence>
<gene>
    <name evidence="5" type="ORF">LY89DRAFT_678456</name>
</gene>
<dbReference type="KEGG" id="psco:LY89DRAFT_678456"/>
<dbReference type="InterPro" id="IPR013328">
    <property type="entry name" value="6PGD_dom2"/>
</dbReference>
<dbReference type="InterPro" id="IPR013752">
    <property type="entry name" value="KPA_reductase"/>
</dbReference>
<feature type="region of interest" description="Disordered" evidence="3">
    <location>
        <begin position="15"/>
        <end position="36"/>
    </location>
</feature>
<dbReference type="PANTHER" id="PTHR43765:SF2">
    <property type="entry name" value="2-DEHYDROPANTOATE 2-REDUCTASE"/>
    <property type="match status" value="1"/>
</dbReference>
<keyword evidence="1" id="KW-0521">NADP</keyword>
<feature type="domain" description="Ketopantoate reductase C-terminal" evidence="4">
    <location>
        <begin position="297"/>
        <end position="417"/>
    </location>
</feature>
<feature type="region of interest" description="Disordered" evidence="3">
    <location>
        <begin position="432"/>
        <end position="533"/>
    </location>
</feature>
<organism evidence="5 6">
    <name type="scientific">Mollisia scopiformis</name>
    <name type="common">Conifer needle endophyte fungus</name>
    <name type="synonym">Phialocephala scopiformis</name>
    <dbReference type="NCBI Taxonomy" id="149040"/>
    <lineage>
        <taxon>Eukaryota</taxon>
        <taxon>Fungi</taxon>
        <taxon>Dikarya</taxon>
        <taxon>Ascomycota</taxon>
        <taxon>Pezizomycotina</taxon>
        <taxon>Leotiomycetes</taxon>
        <taxon>Helotiales</taxon>
        <taxon>Mollisiaceae</taxon>
        <taxon>Mollisia</taxon>
    </lineage>
</organism>
<dbReference type="InParanoid" id="A0A132B5D0"/>
<proteinExistence type="predicted"/>
<dbReference type="EMBL" id="KQ947443">
    <property type="protein sequence ID" value="KUJ06877.1"/>
    <property type="molecule type" value="Genomic_DNA"/>
</dbReference>
<evidence type="ECO:0000256" key="2">
    <source>
        <dbReference type="ARBA" id="ARBA00023002"/>
    </source>
</evidence>
<dbReference type="Proteomes" id="UP000070700">
    <property type="component" value="Unassembled WGS sequence"/>
</dbReference>
<name>A0A132B5D0_MOLSC</name>
<keyword evidence="6" id="KW-1185">Reference proteome</keyword>
<evidence type="ECO:0000256" key="1">
    <source>
        <dbReference type="ARBA" id="ARBA00022857"/>
    </source>
</evidence>
<reference evidence="5 6" key="1">
    <citation type="submission" date="2015-10" db="EMBL/GenBank/DDBJ databases">
        <title>Full genome of DAOMC 229536 Phialocephala scopiformis, a fungal endophyte of spruce producing the potent anti-insectan compound rugulosin.</title>
        <authorList>
            <consortium name="DOE Joint Genome Institute"/>
            <person name="Walker A.K."/>
            <person name="Frasz S.L."/>
            <person name="Seifert K.A."/>
            <person name="Miller J.D."/>
            <person name="Mondo S.J."/>
            <person name="Labutti K."/>
            <person name="Lipzen A."/>
            <person name="Dockter R."/>
            <person name="Kennedy M."/>
            <person name="Grigoriev I.V."/>
            <person name="Spatafora J.W."/>
        </authorList>
    </citation>
    <scope>NUCLEOTIDE SEQUENCE [LARGE SCALE GENOMIC DNA]</scope>
    <source>
        <strain evidence="5 6">CBS 120377</strain>
    </source>
</reference>
<feature type="compositionally biased region" description="Basic and acidic residues" evidence="3">
    <location>
        <begin position="459"/>
        <end position="484"/>
    </location>
</feature>
<dbReference type="InterPro" id="IPR008927">
    <property type="entry name" value="6-PGluconate_DH-like_C_sf"/>
</dbReference>
<dbReference type="GO" id="GO:0008677">
    <property type="term" value="F:2-dehydropantoate 2-reductase activity"/>
    <property type="evidence" value="ECO:0007669"/>
    <property type="project" value="TreeGrafter"/>
</dbReference>
<keyword evidence="2" id="KW-0560">Oxidoreductase</keyword>